<feature type="non-terminal residue" evidence="3">
    <location>
        <position position="1"/>
    </location>
</feature>
<feature type="non-terminal residue" evidence="3">
    <location>
        <position position="153"/>
    </location>
</feature>
<evidence type="ECO:0000313" key="4">
    <source>
        <dbReference type="Proteomes" id="UP001166093"/>
    </source>
</evidence>
<dbReference type="Pfam" id="PF00892">
    <property type="entry name" value="EamA"/>
    <property type="match status" value="1"/>
</dbReference>
<protein>
    <submittedName>
        <fullName evidence="3">S35F4 protein</fullName>
    </submittedName>
</protein>
<comment type="caution">
    <text evidence="3">The sequence shown here is derived from an EMBL/GenBank/DDBJ whole genome shotgun (WGS) entry which is preliminary data.</text>
</comment>
<feature type="transmembrane region" description="Helical" evidence="1">
    <location>
        <begin position="65"/>
        <end position="83"/>
    </location>
</feature>
<dbReference type="EMBL" id="JAAWVQ010020100">
    <property type="protein sequence ID" value="MBN3272429.1"/>
    <property type="molecule type" value="Genomic_DNA"/>
</dbReference>
<keyword evidence="4" id="KW-1185">Reference proteome</keyword>
<organism evidence="3 4">
    <name type="scientific">Polyodon spathula</name>
    <name type="common">North American paddlefish</name>
    <name type="synonym">Squalus spathula</name>
    <dbReference type="NCBI Taxonomy" id="7913"/>
    <lineage>
        <taxon>Eukaryota</taxon>
        <taxon>Metazoa</taxon>
        <taxon>Chordata</taxon>
        <taxon>Craniata</taxon>
        <taxon>Vertebrata</taxon>
        <taxon>Euteleostomi</taxon>
        <taxon>Actinopterygii</taxon>
        <taxon>Chondrostei</taxon>
        <taxon>Acipenseriformes</taxon>
        <taxon>Polyodontidae</taxon>
        <taxon>Polyodon</taxon>
    </lineage>
</organism>
<dbReference type="InterPro" id="IPR000620">
    <property type="entry name" value="EamA_dom"/>
</dbReference>
<dbReference type="PANTHER" id="PTHR19346:SF2">
    <property type="entry name" value="SOLUTE CARRIER FAMILY 35 MEMBER F4"/>
    <property type="match status" value="1"/>
</dbReference>
<feature type="transmembrane region" description="Helical" evidence="1">
    <location>
        <begin position="90"/>
        <end position="108"/>
    </location>
</feature>
<dbReference type="InterPro" id="IPR037185">
    <property type="entry name" value="EmrE-like"/>
</dbReference>
<evidence type="ECO:0000259" key="2">
    <source>
        <dbReference type="Pfam" id="PF00892"/>
    </source>
</evidence>
<dbReference type="Gene3D" id="1.10.3730.20">
    <property type="match status" value="1"/>
</dbReference>
<feature type="transmembrane region" description="Helical" evidence="1">
    <location>
        <begin position="42"/>
        <end position="59"/>
    </location>
</feature>
<accession>A0ABS2XE29</accession>
<reference evidence="3" key="1">
    <citation type="journal article" date="2021" name="Cell">
        <title>Tracing the genetic footprints of vertebrate landing in non-teleost ray-finned fishes.</title>
        <authorList>
            <person name="Bi X."/>
            <person name="Wang K."/>
            <person name="Yang L."/>
            <person name="Pan H."/>
            <person name="Jiang H."/>
            <person name="Wei Q."/>
            <person name="Fang M."/>
            <person name="Yu H."/>
            <person name="Zhu C."/>
            <person name="Cai Y."/>
            <person name="He Y."/>
            <person name="Gan X."/>
            <person name="Zeng H."/>
            <person name="Yu D."/>
            <person name="Zhu Y."/>
            <person name="Jiang H."/>
            <person name="Qiu Q."/>
            <person name="Yang H."/>
            <person name="Zhang Y.E."/>
            <person name="Wang W."/>
            <person name="Zhu M."/>
            <person name="He S."/>
            <person name="Zhang G."/>
        </authorList>
    </citation>
    <scope>NUCLEOTIDE SEQUENCE</scope>
    <source>
        <strain evidence="3">Pddl_001</strain>
    </source>
</reference>
<name>A0ABS2XE29_POLSP</name>
<dbReference type="SUPFAM" id="SSF103481">
    <property type="entry name" value="Multidrug resistance efflux transporter EmrE"/>
    <property type="match status" value="1"/>
</dbReference>
<dbReference type="InterPro" id="IPR026505">
    <property type="entry name" value="Solute_c_fam_35_mem_F3/F4"/>
</dbReference>
<keyword evidence="1" id="KW-1133">Transmembrane helix</keyword>
<evidence type="ECO:0000256" key="1">
    <source>
        <dbReference type="SAM" id="Phobius"/>
    </source>
</evidence>
<keyword evidence="1" id="KW-0472">Membrane</keyword>
<feature type="domain" description="EamA" evidence="2">
    <location>
        <begin position="37"/>
        <end position="106"/>
    </location>
</feature>
<dbReference type="PANTHER" id="PTHR19346">
    <property type="entry name" value="SUGAR PHOSPHATE TRANSPORTER DOMAIN-CONTAINING PROTEIN"/>
    <property type="match status" value="1"/>
</dbReference>
<gene>
    <name evidence="3" type="primary">Slc35f4</name>
    <name evidence="3" type="ORF">GTO93_0021934</name>
</gene>
<proteinExistence type="predicted"/>
<evidence type="ECO:0000313" key="3">
    <source>
        <dbReference type="EMBL" id="MBN3272429.1"/>
    </source>
</evidence>
<dbReference type="Proteomes" id="UP001166093">
    <property type="component" value="Unassembled WGS sequence"/>
</dbReference>
<sequence>MGHLFWAEKRQSPLKQFRECTEFLGEDGFTLRVFLRRTAPFCLLRSLTTYLYMLALRRISPSDAAAIFCCNKAFVFLLSWIILKDRFMGVRIVAAILSITGIVMMAYADGFHSDSITGVALVVGSASSSALYKVSYLTPQELTCSLPQCHGEK</sequence>
<keyword evidence="1" id="KW-0812">Transmembrane</keyword>